<reference evidence="3" key="1">
    <citation type="journal article" date="2019" name="Int. J. Syst. Evol. Microbiol.">
        <title>The Global Catalogue of Microorganisms (GCM) 10K type strain sequencing project: providing services to taxonomists for standard genome sequencing and annotation.</title>
        <authorList>
            <consortium name="The Broad Institute Genomics Platform"/>
            <consortium name="The Broad Institute Genome Sequencing Center for Infectious Disease"/>
            <person name="Wu L."/>
            <person name="Ma J."/>
        </authorList>
    </citation>
    <scope>NUCLEOTIDE SEQUENCE [LARGE SCALE GENOMIC DNA]</scope>
    <source>
        <strain evidence="3">JCM 8201</strain>
    </source>
</reference>
<dbReference type="Proteomes" id="UP001501842">
    <property type="component" value="Unassembled WGS sequence"/>
</dbReference>
<dbReference type="Gene3D" id="3.10.310.70">
    <property type="match status" value="1"/>
</dbReference>
<dbReference type="InterPro" id="IPR013108">
    <property type="entry name" value="Amidohydro_3"/>
</dbReference>
<dbReference type="InterPro" id="IPR032466">
    <property type="entry name" value="Metal_Hydrolase"/>
</dbReference>
<dbReference type="SUPFAM" id="SSF51556">
    <property type="entry name" value="Metallo-dependent hydrolases"/>
    <property type="match status" value="1"/>
</dbReference>
<comment type="caution">
    <text evidence="2">The sequence shown here is derived from an EMBL/GenBank/DDBJ whole genome shotgun (WGS) entry which is preliminary data.</text>
</comment>
<gene>
    <name evidence="2" type="ORF">GCM10010439_66990</name>
</gene>
<dbReference type="Gene3D" id="2.30.40.10">
    <property type="entry name" value="Urease, subunit C, domain 1"/>
    <property type="match status" value="1"/>
</dbReference>
<dbReference type="Gene3D" id="3.20.20.140">
    <property type="entry name" value="Metal-dependent hydrolases"/>
    <property type="match status" value="2"/>
</dbReference>
<evidence type="ECO:0000259" key="1">
    <source>
        <dbReference type="Pfam" id="PF07969"/>
    </source>
</evidence>
<dbReference type="PANTHER" id="PTHR22642">
    <property type="entry name" value="IMIDAZOLONEPROPIONASE"/>
    <property type="match status" value="1"/>
</dbReference>
<feature type="domain" description="Amidohydrolase 3" evidence="1">
    <location>
        <begin position="44"/>
        <end position="447"/>
    </location>
</feature>
<name>A0ABP6H705_9ACTN</name>
<dbReference type="PANTHER" id="PTHR22642:SF2">
    <property type="entry name" value="PROTEIN LONG AFTER FAR-RED 3"/>
    <property type="match status" value="1"/>
</dbReference>
<keyword evidence="3" id="KW-1185">Reference proteome</keyword>
<accession>A0ABP6H705</accession>
<dbReference type="EMBL" id="BAAATZ010000034">
    <property type="protein sequence ID" value="GAA2737329.1"/>
    <property type="molecule type" value="Genomic_DNA"/>
</dbReference>
<evidence type="ECO:0000313" key="3">
    <source>
        <dbReference type="Proteomes" id="UP001501842"/>
    </source>
</evidence>
<proteinExistence type="predicted"/>
<organism evidence="2 3">
    <name type="scientific">Actinocorallia aurantiaca</name>
    <dbReference type="NCBI Taxonomy" id="46204"/>
    <lineage>
        <taxon>Bacteria</taxon>
        <taxon>Bacillati</taxon>
        <taxon>Actinomycetota</taxon>
        <taxon>Actinomycetes</taxon>
        <taxon>Streptosporangiales</taxon>
        <taxon>Thermomonosporaceae</taxon>
        <taxon>Actinocorallia</taxon>
    </lineage>
</organism>
<dbReference type="Pfam" id="PF07969">
    <property type="entry name" value="Amidohydro_3"/>
    <property type="match status" value="1"/>
</dbReference>
<protein>
    <submittedName>
        <fullName evidence="2">Amidohydrolase family protein</fullName>
    </submittedName>
</protein>
<dbReference type="SUPFAM" id="SSF51338">
    <property type="entry name" value="Composite domain of metallo-dependent hydrolases"/>
    <property type="match status" value="1"/>
</dbReference>
<evidence type="ECO:0000313" key="2">
    <source>
        <dbReference type="EMBL" id="GAA2737329.1"/>
    </source>
</evidence>
<dbReference type="RefSeq" id="WP_344456888.1">
    <property type="nucleotide sequence ID" value="NZ_BAAATZ010000034.1"/>
</dbReference>
<dbReference type="InterPro" id="IPR011059">
    <property type="entry name" value="Metal-dep_hydrolase_composite"/>
</dbReference>
<sequence>MRRAVKALLLRDVEVDGRRVDVRLAGGSVDAVGAGLPAGPRDAVLDGHGGALIPGLHDHHIHLLATAAAERSVQAGPPQVSSPAELADALRRADAFLPPDAWLRAVGYHESVAGDLDRDALDVLVPARPVRVQHRSGAQWTLNGAACRAVGLDGAPFPEGAELDPSGRPTGRLFRADTWLRTRLPAEPPPDLAGLGRRLALAGVTGVTDATPVERVEDLRLLAEAGLPQRLTLTGGPALASAGFPEGVERGPVKLVVTDHELPSLDALAAAIETAHLASRPVAVHCVSLVALVLALAAWEQAGVRRGDRVEHGSVISADLVPVLAERGLTVVTQPGFVAERGDRYLLDVPPEEHPDLYRCASLLAGGVPVGGSTDAPYSAPDPWRAVKAAIDRRTASGRVLGAGERLSPRRALDLFLTSPGDPGGEPRPVRPGVPADLVLLAAPLEEVLRDPSADAVLRTFFAGVPFPG</sequence>